<sequence>MRAEQARRLQVLVKHLEGRLTSTSKERGVEEILGVLESEDFLARFKQAFENRNTEVEGPETESQSIAQLESRRQELTQATLDRPVDEMALYYDMVGDCTKGRVYGLRSLGSMKRRIDGATFGVR</sequence>
<evidence type="ECO:0000313" key="1">
    <source>
        <dbReference type="EMBL" id="KAK9085600.1"/>
    </source>
</evidence>
<dbReference type="Proteomes" id="UP001417504">
    <property type="component" value="Unassembled WGS sequence"/>
</dbReference>
<dbReference type="AlphaFoldDB" id="A0AAP0E2P9"/>
<evidence type="ECO:0000313" key="2">
    <source>
        <dbReference type="Proteomes" id="UP001417504"/>
    </source>
</evidence>
<gene>
    <name evidence="1" type="ORF">Sjap_026011</name>
</gene>
<dbReference type="EMBL" id="JBBNAE010000011">
    <property type="protein sequence ID" value="KAK9085600.1"/>
    <property type="molecule type" value="Genomic_DNA"/>
</dbReference>
<reference evidence="1 2" key="1">
    <citation type="submission" date="2024-01" db="EMBL/GenBank/DDBJ databases">
        <title>Genome assemblies of Stephania.</title>
        <authorList>
            <person name="Yang L."/>
        </authorList>
    </citation>
    <scope>NUCLEOTIDE SEQUENCE [LARGE SCALE GENOMIC DNA]</scope>
    <source>
        <strain evidence="1">QJT</strain>
        <tissue evidence="1">Leaf</tissue>
    </source>
</reference>
<comment type="caution">
    <text evidence="1">The sequence shown here is derived from an EMBL/GenBank/DDBJ whole genome shotgun (WGS) entry which is preliminary data.</text>
</comment>
<proteinExistence type="predicted"/>
<keyword evidence="2" id="KW-1185">Reference proteome</keyword>
<protein>
    <submittedName>
        <fullName evidence="1">Uncharacterized protein</fullName>
    </submittedName>
</protein>
<name>A0AAP0E2P9_9MAGN</name>
<organism evidence="1 2">
    <name type="scientific">Stephania japonica</name>
    <dbReference type="NCBI Taxonomy" id="461633"/>
    <lineage>
        <taxon>Eukaryota</taxon>
        <taxon>Viridiplantae</taxon>
        <taxon>Streptophyta</taxon>
        <taxon>Embryophyta</taxon>
        <taxon>Tracheophyta</taxon>
        <taxon>Spermatophyta</taxon>
        <taxon>Magnoliopsida</taxon>
        <taxon>Ranunculales</taxon>
        <taxon>Menispermaceae</taxon>
        <taxon>Menispermoideae</taxon>
        <taxon>Cissampelideae</taxon>
        <taxon>Stephania</taxon>
    </lineage>
</organism>
<accession>A0AAP0E2P9</accession>